<dbReference type="PANTHER" id="PTHR43441:SF5">
    <property type="entry name" value="FAMILY ACETYLTRANSFERASE, PUTATIVE-RELATED"/>
    <property type="match status" value="1"/>
</dbReference>
<dbReference type="GO" id="GO:0008999">
    <property type="term" value="F:protein-N-terminal-alanine acetyltransferase activity"/>
    <property type="evidence" value="ECO:0007669"/>
    <property type="project" value="TreeGrafter"/>
</dbReference>
<dbReference type="AlphaFoldDB" id="A0A3E2GZG8"/>
<comment type="caution">
    <text evidence="2">The sequence shown here is derived from an EMBL/GenBank/DDBJ whole genome shotgun (WGS) entry which is preliminary data.</text>
</comment>
<keyword evidence="3" id="KW-1185">Reference proteome</keyword>
<feature type="non-terminal residue" evidence="2">
    <location>
        <position position="1"/>
    </location>
</feature>
<organism evidence="2 3">
    <name type="scientific">Scytalidium lignicola</name>
    <name type="common">Hyphomycete</name>
    <dbReference type="NCBI Taxonomy" id="5539"/>
    <lineage>
        <taxon>Eukaryota</taxon>
        <taxon>Fungi</taxon>
        <taxon>Dikarya</taxon>
        <taxon>Ascomycota</taxon>
        <taxon>Pezizomycotina</taxon>
        <taxon>Leotiomycetes</taxon>
        <taxon>Leotiomycetes incertae sedis</taxon>
        <taxon>Scytalidium</taxon>
    </lineage>
</organism>
<evidence type="ECO:0000259" key="1">
    <source>
        <dbReference type="Pfam" id="PF13302"/>
    </source>
</evidence>
<dbReference type="Pfam" id="PF13302">
    <property type="entry name" value="Acetyltransf_3"/>
    <property type="match status" value="1"/>
</dbReference>
<evidence type="ECO:0000313" key="3">
    <source>
        <dbReference type="Proteomes" id="UP000258309"/>
    </source>
</evidence>
<name>A0A3E2GZG8_SCYLI</name>
<dbReference type="GO" id="GO:1990189">
    <property type="term" value="F:protein N-terminal-serine acetyltransferase activity"/>
    <property type="evidence" value="ECO:0007669"/>
    <property type="project" value="TreeGrafter"/>
</dbReference>
<dbReference type="OMA" id="ECMVRND"/>
<dbReference type="Gene3D" id="3.40.630.30">
    <property type="match status" value="1"/>
</dbReference>
<dbReference type="PANTHER" id="PTHR43441">
    <property type="entry name" value="RIBOSOMAL-PROTEIN-SERINE ACETYLTRANSFERASE"/>
    <property type="match status" value="1"/>
</dbReference>
<reference evidence="2 3" key="1">
    <citation type="submission" date="2018-05" db="EMBL/GenBank/DDBJ databases">
        <title>Draft genome sequence of Scytalidium lignicola DSM 105466, a ubiquitous saprotrophic fungus.</title>
        <authorList>
            <person name="Buettner E."/>
            <person name="Gebauer A.M."/>
            <person name="Hofrichter M."/>
            <person name="Liers C."/>
            <person name="Kellner H."/>
        </authorList>
    </citation>
    <scope>NUCLEOTIDE SEQUENCE [LARGE SCALE GENOMIC DNA]</scope>
    <source>
        <strain evidence="2 3">DSM 105466</strain>
    </source>
</reference>
<dbReference type="SUPFAM" id="SSF55729">
    <property type="entry name" value="Acyl-CoA N-acyltransferases (Nat)"/>
    <property type="match status" value="1"/>
</dbReference>
<feature type="non-terminal residue" evidence="2">
    <location>
        <position position="234"/>
    </location>
</feature>
<dbReference type="InterPro" id="IPR000182">
    <property type="entry name" value="GNAT_dom"/>
</dbReference>
<dbReference type="EMBL" id="NCSJ02000282">
    <property type="protein sequence ID" value="RFU26133.1"/>
    <property type="molecule type" value="Genomic_DNA"/>
</dbReference>
<proteinExistence type="predicted"/>
<sequence length="234" mass="26457">MSEGVFHYEQRRLENDLVALEPFDPSIHVAPFLEVTKTNPDIFTYISFPAIETEADFMREFYDKHIRASPEECLYAVIDKVRASGEEKPNGKYAGIIALSATNPVNAVTEIGAIIFPAFQRTHVATNAIGLLLLYTLDPPSAGGLGLRRVEWQCHAGNAASRRAALRMGFEFEGITRWQRVFPRGTIALPVEALEKRNGTKRELPGRHTAVFSIVWDEWDEKRLKVVTQMERKQ</sequence>
<protein>
    <recommendedName>
        <fullName evidence="1">N-acetyltransferase domain-containing protein</fullName>
    </recommendedName>
</protein>
<feature type="domain" description="N-acetyltransferase" evidence="1">
    <location>
        <begin position="20"/>
        <end position="171"/>
    </location>
</feature>
<dbReference type="InterPro" id="IPR016181">
    <property type="entry name" value="Acyl_CoA_acyltransferase"/>
</dbReference>
<gene>
    <name evidence="2" type="ORF">B7463_g10200</name>
</gene>
<dbReference type="OrthoDB" id="41238at2759"/>
<accession>A0A3E2GZG8</accession>
<evidence type="ECO:0000313" key="2">
    <source>
        <dbReference type="EMBL" id="RFU26133.1"/>
    </source>
</evidence>
<dbReference type="InterPro" id="IPR051908">
    <property type="entry name" value="Ribosomal_N-acetyltransferase"/>
</dbReference>
<dbReference type="Proteomes" id="UP000258309">
    <property type="component" value="Unassembled WGS sequence"/>
</dbReference>